<gene>
    <name evidence="3" type="ORF">ETD96_44010</name>
</gene>
<sequence length="208" mass="23050">MSGTEALAIALGIALSLPIPSSVFIYLRTRRREREQQKNREQAHDALVNWLPYYRRAELHYIRQRVEHPGTQAARDAHSASFRERSTAQGKLLDVRIAYTDPRILMLAQRAFDLTGQIHYAETPEQAAQDAAKAIEALRAFITATGATVHPTTPLTEVWPPDAGELLPQASADREADSGQNELHTGPGTEVASPKTAPHISRRNEVDT</sequence>
<evidence type="ECO:0000256" key="1">
    <source>
        <dbReference type="SAM" id="MobiDB-lite"/>
    </source>
</evidence>
<feature type="region of interest" description="Disordered" evidence="1">
    <location>
        <begin position="152"/>
        <end position="208"/>
    </location>
</feature>
<evidence type="ECO:0000313" key="4">
    <source>
        <dbReference type="Proteomes" id="UP000305238"/>
    </source>
</evidence>
<dbReference type="RefSeq" id="WP_138642384.1">
    <property type="nucleotide sequence ID" value="NZ_JBICSW010000001.1"/>
</dbReference>
<accession>A0A5S4FN68</accession>
<dbReference type="EMBL" id="VCKZ01000750">
    <property type="protein sequence ID" value="TMR21894.1"/>
    <property type="molecule type" value="Genomic_DNA"/>
</dbReference>
<proteinExistence type="predicted"/>
<dbReference type="Proteomes" id="UP000305238">
    <property type="component" value="Unassembled WGS sequence"/>
</dbReference>
<feature type="transmembrane region" description="Helical" evidence="2">
    <location>
        <begin position="6"/>
        <end position="27"/>
    </location>
</feature>
<organism evidence="3 4">
    <name type="scientific">Actinomadura geliboluensis</name>
    <dbReference type="NCBI Taxonomy" id="882440"/>
    <lineage>
        <taxon>Bacteria</taxon>
        <taxon>Bacillati</taxon>
        <taxon>Actinomycetota</taxon>
        <taxon>Actinomycetes</taxon>
        <taxon>Streptosporangiales</taxon>
        <taxon>Thermomonosporaceae</taxon>
        <taxon>Actinomadura</taxon>
    </lineage>
</organism>
<name>A0A5S4FN68_9ACTN</name>
<keyword evidence="2" id="KW-0812">Transmembrane</keyword>
<evidence type="ECO:0000313" key="3">
    <source>
        <dbReference type="EMBL" id="TMR21894.1"/>
    </source>
</evidence>
<comment type="caution">
    <text evidence="3">The sequence shown here is derived from an EMBL/GenBank/DDBJ whole genome shotgun (WGS) entry which is preliminary data.</text>
</comment>
<dbReference type="OrthoDB" id="9890950at2"/>
<evidence type="ECO:0000256" key="2">
    <source>
        <dbReference type="SAM" id="Phobius"/>
    </source>
</evidence>
<dbReference type="AlphaFoldDB" id="A0A5S4FN68"/>
<keyword evidence="2" id="KW-0472">Membrane</keyword>
<keyword evidence="2" id="KW-1133">Transmembrane helix</keyword>
<keyword evidence="4" id="KW-1185">Reference proteome</keyword>
<reference evidence="3 4" key="1">
    <citation type="submission" date="2019-05" db="EMBL/GenBank/DDBJ databases">
        <title>Draft genome sequence of Actinomadura geliboluensis A8036.</title>
        <authorList>
            <person name="Saricaoglu S."/>
            <person name="Isik K."/>
        </authorList>
    </citation>
    <scope>NUCLEOTIDE SEQUENCE [LARGE SCALE GENOMIC DNA]</scope>
    <source>
        <strain evidence="3 4">A8036</strain>
    </source>
</reference>
<protein>
    <submittedName>
        <fullName evidence="3">Uncharacterized protein</fullName>
    </submittedName>
</protein>